<feature type="domain" description="Peptidase A1" evidence="15">
    <location>
        <begin position="8"/>
        <end position="358"/>
    </location>
</feature>
<dbReference type="PANTHER" id="PTHR47966:SF65">
    <property type="entry name" value="ASPARTIC-TYPE ENDOPEPTIDASE"/>
    <property type="match status" value="1"/>
</dbReference>
<evidence type="ECO:0000259" key="15">
    <source>
        <dbReference type="PROSITE" id="PS51767"/>
    </source>
</evidence>
<keyword evidence="10" id="KW-0865">Zymogen</keyword>
<dbReference type="EC" id="3.4.23.24" evidence="4"/>
<reference evidence="17" key="1">
    <citation type="submission" date="2016-05" db="EMBL/GenBank/DDBJ databases">
        <title>Comparative genomics of biotechnologically important yeasts.</title>
        <authorList>
            <consortium name="DOE Joint Genome Institute"/>
            <person name="Riley R."/>
            <person name="Haridas S."/>
            <person name="Wolfe K.H."/>
            <person name="Lopes M.R."/>
            <person name="Hittinger C.T."/>
            <person name="Goker M."/>
            <person name="Salamov A."/>
            <person name="Wisecaver J."/>
            <person name="Long T.M."/>
            <person name="Aerts A.L."/>
            <person name="Barry K."/>
            <person name="Choi C."/>
            <person name="Clum A."/>
            <person name="Coughlan A.Y."/>
            <person name="Deshpande S."/>
            <person name="Douglass A.P."/>
            <person name="Hanson S.J."/>
            <person name="Klenk H.-P."/>
            <person name="Labutti K."/>
            <person name="Lapidus A."/>
            <person name="Lindquist E."/>
            <person name="Lipzen A."/>
            <person name="Meier-Kolthoff J.P."/>
            <person name="Ohm R.A."/>
            <person name="Otillar R.P."/>
            <person name="Pangilinan J."/>
            <person name="Peng Y."/>
            <person name="Rokas A."/>
            <person name="Rosa C.A."/>
            <person name="Scheuner C."/>
            <person name="Sibirny A.A."/>
            <person name="Slot J.C."/>
            <person name="Stielow J.B."/>
            <person name="Sun H."/>
            <person name="Kurtzman C.P."/>
            <person name="Blackwell M."/>
            <person name="Grigoriev I.V."/>
            <person name="Jeffries T.W."/>
        </authorList>
    </citation>
    <scope>NUCLEOTIDE SEQUENCE [LARGE SCALE GENOMIC DNA]</scope>
    <source>
        <strain evidence="17">NRRL Y-2460</strain>
    </source>
</reference>
<feature type="active site" evidence="12">
    <location>
        <position position="243"/>
    </location>
</feature>
<evidence type="ECO:0000313" key="17">
    <source>
        <dbReference type="Proteomes" id="UP000094236"/>
    </source>
</evidence>
<name>A0A1E4TT30_PACTA</name>
<dbReference type="InterPro" id="IPR033876">
    <property type="entry name" value="SAP-like"/>
</dbReference>
<keyword evidence="11 13" id="KW-1015">Disulfide bond</keyword>
<keyword evidence="9 14" id="KW-0378">Hydrolase</keyword>
<keyword evidence="8 14" id="KW-0064">Aspartyl protease</keyword>
<dbReference type="Proteomes" id="UP000094236">
    <property type="component" value="Unassembled WGS sequence"/>
</dbReference>
<evidence type="ECO:0000256" key="13">
    <source>
        <dbReference type="PIRSR" id="PIRSR601461-2"/>
    </source>
</evidence>
<feature type="non-terminal residue" evidence="16">
    <location>
        <position position="395"/>
    </location>
</feature>
<dbReference type="GO" id="GO:0006508">
    <property type="term" value="P:proteolysis"/>
    <property type="evidence" value="ECO:0007669"/>
    <property type="project" value="UniProtKB-KW"/>
</dbReference>
<dbReference type="AlphaFoldDB" id="A0A1E4TT30"/>
<dbReference type="Pfam" id="PF00026">
    <property type="entry name" value="Asp"/>
    <property type="match status" value="1"/>
</dbReference>
<keyword evidence="7" id="KW-0732">Signal</keyword>
<feature type="disulfide bond" evidence="13">
    <location>
        <begin position="278"/>
        <end position="322"/>
    </location>
</feature>
<dbReference type="OrthoDB" id="771136at2759"/>
<comment type="catalytic activity">
    <reaction evidence="1">
        <text>Preferential cleavage at the carboxyl of hydrophobic amino acids, but fails to cleave 15-Leu-|-Tyr-16, 16-Tyr-|-Leu-17 and 24-Phe-|-Phe-25 of insulin B chain. Activates trypsinogen, and degrades keratin.</text>
        <dbReference type="EC" id="3.4.23.24"/>
    </reaction>
</comment>
<feature type="non-terminal residue" evidence="16">
    <location>
        <position position="1"/>
    </location>
</feature>
<dbReference type="STRING" id="669874.A0A1E4TT30"/>
<evidence type="ECO:0000256" key="5">
    <source>
        <dbReference type="ARBA" id="ARBA00022525"/>
    </source>
</evidence>
<dbReference type="FunFam" id="2.40.70.10:FF:000011">
    <property type="entry name" value="Aspartic protease"/>
    <property type="match status" value="1"/>
</dbReference>
<keyword evidence="5" id="KW-0964">Secreted</keyword>
<evidence type="ECO:0000313" key="16">
    <source>
        <dbReference type="EMBL" id="ODV94933.1"/>
    </source>
</evidence>
<evidence type="ECO:0000256" key="4">
    <source>
        <dbReference type="ARBA" id="ARBA00013207"/>
    </source>
</evidence>
<evidence type="ECO:0000256" key="3">
    <source>
        <dbReference type="ARBA" id="ARBA00007447"/>
    </source>
</evidence>
<dbReference type="PANTHER" id="PTHR47966">
    <property type="entry name" value="BETA-SITE APP-CLEAVING ENZYME, ISOFORM A-RELATED"/>
    <property type="match status" value="1"/>
</dbReference>
<evidence type="ECO:0000256" key="7">
    <source>
        <dbReference type="ARBA" id="ARBA00022729"/>
    </source>
</evidence>
<organism evidence="16 17">
    <name type="scientific">Pachysolen tannophilus NRRL Y-2460</name>
    <dbReference type="NCBI Taxonomy" id="669874"/>
    <lineage>
        <taxon>Eukaryota</taxon>
        <taxon>Fungi</taxon>
        <taxon>Dikarya</taxon>
        <taxon>Ascomycota</taxon>
        <taxon>Saccharomycotina</taxon>
        <taxon>Pichiomycetes</taxon>
        <taxon>Pachysolenaceae</taxon>
        <taxon>Pachysolen</taxon>
    </lineage>
</organism>
<dbReference type="InterPro" id="IPR001461">
    <property type="entry name" value="Aspartic_peptidase_A1"/>
</dbReference>
<feature type="active site" evidence="12">
    <location>
        <position position="26"/>
    </location>
</feature>
<dbReference type="GO" id="GO:0004190">
    <property type="term" value="F:aspartic-type endopeptidase activity"/>
    <property type="evidence" value="ECO:0007669"/>
    <property type="project" value="UniProtKB-KW"/>
</dbReference>
<evidence type="ECO:0000256" key="14">
    <source>
        <dbReference type="RuleBase" id="RU000454"/>
    </source>
</evidence>
<evidence type="ECO:0000256" key="11">
    <source>
        <dbReference type="ARBA" id="ARBA00023157"/>
    </source>
</evidence>
<keyword evidence="6 14" id="KW-0645">Protease</keyword>
<dbReference type="PROSITE" id="PS00141">
    <property type="entry name" value="ASP_PROTEASE"/>
    <property type="match status" value="2"/>
</dbReference>
<evidence type="ECO:0000256" key="6">
    <source>
        <dbReference type="ARBA" id="ARBA00022670"/>
    </source>
</evidence>
<accession>A0A1E4TT30</accession>
<gene>
    <name evidence="16" type="ORF">PACTADRAFT_27622</name>
</gene>
<evidence type="ECO:0000256" key="10">
    <source>
        <dbReference type="ARBA" id="ARBA00023145"/>
    </source>
</evidence>
<comment type="similarity">
    <text evidence="3 14">Belongs to the peptidase A1 family.</text>
</comment>
<sequence length="395" mass="41906">ILNEQNFYLANVTVGTPAQSLAVLIDTGSSDLWVMGNQNPYCEPSSTSSVSASATNAYSSAEATIDCSLYGTFDKSKSSTYKSNGTTFYIEYGDGSTAQGTWGTDEFTIAGITIHNQSLAVANKTDASISILGIGYVGLESTEQSTTTEDYTYPNLPVKLVEQGIINKNAYSLYLNTPDSSSGIILFGGVDHDKYTGSLETVQVVNQYLYEGVLQPITLAVTLSAITVNSTVVSNLPAVALLDSGTTAIYAPVTVFMAINQALGGTYNSEYGVYTSECVKEDDTTQATFDFTGAKINVSLYDLQVPISELTTGTSSSRKGTCVIEIFASSDSSYILGDAFLRSAYVVYDLDDYQISLAQSNPNSTSENIEVIKSSVPSATSASDYSATWTTTSGS</sequence>
<dbReference type="PRINTS" id="PR00792">
    <property type="entry name" value="PEPSIN"/>
</dbReference>
<dbReference type="InterPro" id="IPR001969">
    <property type="entry name" value="Aspartic_peptidase_AS"/>
</dbReference>
<dbReference type="GO" id="GO:0005576">
    <property type="term" value="C:extracellular region"/>
    <property type="evidence" value="ECO:0007669"/>
    <property type="project" value="UniProtKB-SubCell"/>
</dbReference>
<evidence type="ECO:0000256" key="2">
    <source>
        <dbReference type="ARBA" id="ARBA00004613"/>
    </source>
</evidence>
<dbReference type="Gene3D" id="2.40.70.10">
    <property type="entry name" value="Acid Proteases"/>
    <property type="match status" value="2"/>
</dbReference>
<evidence type="ECO:0000256" key="8">
    <source>
        <dbReference type="ARBA" id="ARBA00022750"/>
    </source>
</evidence>
<comment type="subcellular location">
    <subcellularLocation>
        <location evidence="2">Secreted</location>
    </subcellularLocation>
</comment>
<dbReference type="InterPro" id="IPR021109">
    <property type="entry name" value="Peptidase_aspartic_dom_sf"/>
</dbReference>
<evidence type="ECO:0000256" key="12">
    <source>
        <dbReference type="PIRSR" id="PIRSR601461-1"/>
    </source>
</evidence>
<dbReference type="InterPro" id="IPR033121">
    <property type="entry name" value="PEPTIDASE_A1"/>
</dbReference>
<dbReference type="SUPFAM" id="SSF50630">
    <property type="entry name" value="Acid proteases"/>
    <property type="match status" value="1"/>
</dbReference>
<dbReference type="CDD" id="cd05474">
    <property type="entry name" value="SAP_like"/>
    <property type="match status" value="1"/>
</dbReference>
<proteinExistence type="inferred from homology"/>
<dbReference type="PROSITE" id="PS51767">
    <property type="entry name" value="PEPTIDASE_A1"/>
    <property type="match status" value="1"/>
</dbReference>
<dbReference type="EMBL" id="KV454015">
    <property type="protein sequence ID" value="ODV94933.1"/>
    <property type="molecule type" value="Genomic_DNA"/>
</dbReference>
<keyword evidence="17" id="KW-1185">Reference proteome</keyword>
<protein>
    <recommendedName>
        <fullName evidence="4">candidapepsin</fullName>
        <ecNumber evidence="4">3.4.23.24</ecNumber>
    </recommendedName>
</protein>
<evidence type="ECO:0000256" key="9">
    <source>
        <dbReference type="ARBA" id="ARBA00022801"/>
    </source>
</evidence>
<evidence type="ECO:0000256" key="1">
    <source>
        <dbReference type="ARBA" id="ARBA00001675"/>
    </source>
</evidence>